<name>U2X6H1_GEOKU</name>
<gene>
    <name evidence="2" type="ORF">GBL_2589</name>
</gene>
<dbReference type="EMBL" id="BASG01000028">
    <property type="protein sequence ID" value="GAD14372.1"/>
    <property type="molecule type" value="Genomic_DNA"/>
</dbReference>
<dbReference type="Proteomes" id="UP000016424">
    <property type="component" value="Unassembled WGS sequence"/>
</dbReference>
<dbReference type="CDD" id="cd03446">
    <property type="entry name" value="MaoC_like"/>
    <property type="match status" value="1"/>
</dbReference>
<organism evidence="2 3">
    <name type="scientific">Geobacillus kaustophilus GBlys</name>
    <dbReference type="NCBI Taxonomy" id="1337888"/>
    <lineage>
        <taxon>Bacteria</taxon>
        <taxon>Bacillati</taxon>
        <taxon>Bacillota</taxon>
        <taxon>Bacilli</taxon>
        <taxon>Bacillales</taxon>
        <taxon>Anoxybacillaceae</taxon>
        <taxon>Geobacillus</taxon>
        <taxon>Geobacillus thermoleovorans group</taxon>
    </lineage>
</organism>
<protein>
    <submittedName>
        <fullName evidence="2">MaoC domain-containing protein dehydratase</fullName>
    </submittedName>
</protein>
<accession>U2X6H1</accession>
<dbReference type="SUPFAM" id="SSF54637">
    <property type="entry name" value="Thioesterase/thiol ester dehydrase-isomerase"/>
    <property type="match status" value="1"/>
</dbReference>
<feature type="domain" description="MaoC-like" evidence="1">
    <location>
        <begin position="39"/>
        <end position="143"/>
    </location>
</feature>
<reference evidence="3" key="1">
    <citation type="journal article" date="2013" name="Genome">
        <title>Draft Genome Sequence of Geobacillus kaustophilus GBlys, a Lysogenic Strain with Bacteriophage phiOH2.</title>
        <authorList>
            <person name="Doi K."/>
            <person name="Mori K."/>
            <person name="Martono H."/>
            <person name="Nagayoshi Y."/>
            <person name="Fujino Y."/>
            <person name="Tashiro K."/>
            <person name="Kuhara S."/>
            <person name="Ohshima T."/>
        </authorList>
    </citation>
    <scope>NUCLEOTIDE SEQUENCE [LARGE SCALE GENOMIC DNA]</scope>
    <source>
        <strain evidence="3">GBlys</strain>
    </source>
</reference>
<dbReference type="AlphaFoldDB" id="U2X6H1"/>
<evidence type="ECO:0000313" key="2">
    <source>
        <dbReference type="EMBL" id="GAD14372.1"/>
    </source>
</evidence>
<proteinExistence type="predicted"/>
<dbReference type="InterPro" id="IPR052342">
    <property type="entry name" value="MCH/BMMD"/>
</dbReference>
<evidence type="ECO:0000313" key="3">
    <source>
        <dbReference type="Proteomes" id="UP000016424"/>
    </source>
</evidence>
<comment type="caution">
    <text evidence="2">The sequence shown here is derived from an EMBL/GenBank/DDBJ whole genome shotgun (WGS) entry which is preliminary data.</text>
</comment>
<evidence type="ECO:0000259" key="1">
    <source>
        <dbReference type="Pfam" id="PF01575"/>
    </source>
</evidence>
<dbReference type="InterPro" id="IPR002539">
    <property type="entry name" value="MaoC-like_dom"/>
</dbReference>
<dbReference type="InterPro" id="IPR029069">
    <property type="entry name" value="HotDog_dom_sf"/>
</dbReference>
<dbReference type="Pfam" id="PF01575">
    <property type="entry name" value="MaoC_dehydratas"/>
    <property type="match status" value="1"/>
</dbReference>
<dbReference type="Gene3D" id="3.10.129.10">
    <property type="entry name" value="Hotdog Thioesterase"/>
    <property type="match status" value="1"/>
</dbReference>
<dbReference type="PANTHER" id="PTHR43664">
    <property type="entry name" value="MONOAMINE OXIDASE-RELATED"/>
    <property type="match status" value="1"/>
</dbReference>
<dbReference type="PANTHER" id="PTHR43664:SF1">
    <property type="entry name" value="BETA-METHYLMALYL-COA DEHYDRATASE"/>
    <property type="match status" value="1"/>
</dbReference>
<sequence length="174" mass="19273">MAAVKGGGICFYSFLHQSRGGEGVRFDRPFEQYALGERHRSRGRTITEADIVQFAGVSGDFYPLHMDGEYAKRTPFGERIAHGMLTLSAATGLWMMEPGVVLAFYGIDSLRFVRPVKIGDTIYVESEVKRLTERGEEAGLVTVHQRIVNQREETVVDAVVHVLVAREGNASARA</sequence>